<name>A0A653D2J4_CALMS</name>
<feature type="non-terminal residue" evidence="1">
    <location>
        <position position="170"/>
    </location>
</feature>
<evidence type="ECO:0000313" key="2">
    <source>
        <dbReference type="Proteomes" id="UP000410492"/>
    </source>
</evidence>
<dbReference type="Proteomes" id="UP000410492">
    <property type="component" value="Unassembled WGS sequence"/>
</dbReference>
<protein>
    <submittedName>
        <fullName evidence="1">Uncharacterized protein</fullName>
    </submittedName>
</protein>
<dbReference type="EMBL" id="CAACVG010009861">
    <property type="protein sequence ID" value="VEN54379.1"/>
    <property type="molecule type" value="Genomic_DNA"/>
</dbReference>
<dbReference type="AlphaFoldDB" id="A0A653D2J4"/>
<keyword evidence="2" id="KW-1185">Reference proteome</keyword>
<accession>A0A653D2J4</accession>
<proteinExistence type="predicted"/>
<evidence type="ECO:0000313" key="1">
    <source>
        <dbReference type="EMBL" id="VEN54379.1"/>
    </source>
</evidence>
<dbReference type="OrthoDB" id="431717at2759"/>
<sequence length="170" mass="19155">MDNDPQQLLDDLSALSNDLYNGPSESYRLLDSFNRMLSEEQVEPSFIDLCLIGIFDQTKGLLKYITSLHVNKQFKDSVKKAIEIVYTIINNFSYKVVESNVVDIYTMCIKIMKSSVTDANIRGKIIALANITLEKVSDFVGSTKFTEALKELLTVLIMCLNQRHTSSTGN</sequence>
<organism evidence="1 2">
    <name type="scientific">Callosobruchus maculatus</name>
    <name type="common">Southern cowpea weevil</name>
    <name type="synonym">Pulse bruchid</name>
    <dbReference type="NCBI Taxonomy" id="64391"/>
    <lineage>
        <taxon>Eukaryota</taxon>
        <taxon>Metazoa</taxon>
        <taxon>Ecdysozoa</taxon>
        <taxon>Arthropoda</taxon>
        <taxon>Hexapoda</taxon>
        <taxon>Insecta</taxon>
        <taxon>Pterygota</taxon>
        <taxon>Neoptera</taxon>
        <taxon>Endopterygota</taxon>
        <taxon>Coleoptera</taxon>
        <taxon>Polyphaga</taxon>
        <taxon>Cucujiformia</taxon>
        <taxon>Chrysomeloidea</taxon>
        <taxon>Chrysomelidae</taxon>
        <taxon>Bruchinae</taxon>
        <taxon>Bruchini</taxon>
        <taxon>Callosobruchus</taxon>
    </lineage>
</organism>
<reference evidence="1 2" key="1">
    <citation type="submission" date="2019-01" db="EMBL/GenBank/DDBJ databases">
        <authorList>
            <person name="Sayadi A."/>
        </authorList>
    </citation>
    <scope>NUCLEOTIDE SEQUENCE [LARGE SCALE GENOMIC DNA]</scope>
</reference>
<gene>
    <name evidence="1" type="ORF">CALMAC_LOCUS13867</name>
</gene>